<dbReference type="AlphaFoldDB" id="A0A377JPP2"/>
<dbReference type="CDD" id="cd08489">
    <property type="entry name" value="PBP2_NikA"/>
    <property type="match status" value="1"/>
</dbReference>
<evidence type="ECO:0000259" key="1">
    <source>
        <dbReference type="Pfam" id="PF00496"/>
    </source>
</evidence>
<organism evidence="2 3">
    <name type="scientific">Helicobacter cinaedi</name>
    <dbReference type="NCBI Taxonomy" id="213"/>
    <lineage>
        <taxon>Bacteria</taxon>
        <taxon>Pseudomonadati</taxon>
        <taxon>Campylobacterota</taxon>
        <taxon>Epsilonproteobacteria</taxon>
        <taxon>Campylobacterales</taxon>
        <taxon>Helicobacteraceae</taxon>
        <taxon>Helicobacter</taxon>
    </lineage>
</organism>
<dbReference type="GO" id="GO:0016151">
    <property type="term" value="F:nickel cation binding"/>
    <property type="evidence" value="ECO:0007669"/>
    <property type="project" value="InterPro"/>
</dbReference>
<dbReference type="GO" id="GO:0043190">
    <property type="term" value="C:ATP-binding cassette (ABC) transporter complex"/>
    <property type="evidence" value="ECO:0007669"/>
    <property type="project" value="InterPro"/>
</dbReference>
<sequence length="528" mass="58710">MRGYMVKILFLVSFTFGTLYGKNTLIMAVSSNIGVMNPQGYQGNAMFAQNSIYEGLVSVDKQGRIIPHLATSWQISKDGLSYTFILRKGVRFSNGEVFNADAVLINFESILKNKVRHSWSGLVGHIESVKKLDDYSIKLTLKAPYSPTLNELAVVRPFRFLAPSAFPKDLDLIKYNPKPIGTGAYMLIDSKLGISDTLQKNPHYWDAERYNGIYYDEIVLKVIFDPNAKLAALKSGQIDLIYGNDQIPLEIFKSMQNDKKFAAYMSLPLSTTSLVFNSNSPNLKLGDFTLNQKLRKGLGSMIDKQKLVLAVYGGLQEVAECFMSCEYQANKTGQGNGADSKAFVLSLLNKENIPSGVNPAVLENLTQKGIEILFSGDNPAHKMMAEILQSDLQKAGIKVRLRASESSMYQNRLLKGQFDLAFSETWGAPYEPLSVLHSMLVPGHIDFSAQSGLENKPLLEKALRDVIATNTESKDFKSKLSKALAMLENSGVYLPLTLQKNKAIAHKKIKGIQMGVVGYEVPFWEMYE</sequence>
<dbReference type="InterPro" id="IPR011980">
    <property type="entry name" value="CntA-like"/>
</dbReference>
<accession>A0A377JPP2</accession>
<dbReference type="RefSeq" id="WP_115026366.1">
    <property type="nucleotide sequence ID" value="NZ_UGHZ01000001.1"/>
</dbReference>
<dbReference type="Gene3D" id="3.40.190.10">
    <property type="entry name" value="Periplasmic binding protein-like II"/>
    <property type="match status" value="1"/>
</dbReference>
<dbReference type="PANTHER" id="PTHR30290">
    <property type="entry name" value="PERIPLASMIC BINDING COMPONENT OF ABC TRANSPORTER"/>
    <property type="match status" value="1"/>
</dbReference>
<dbReference type="Gene3D" id="3.10.105.10">
    <property type="entry name" value="Dipeptide-binding Protein, Domain 3"/>
    <property type="match status" value="1"/>
</dbReference>
<protein>
    <submittedName>
        <fullName evidence="2">Nickel transport system periplasmic component</fullName>
    </submittedName>
</protein>
<dbReference type="PIRSF" id="PIRSF002741">
    <property type="entry name" value="MppA"/>
    <property type="match status" value="1"/>
</dbReference>
<dbReference type="GO" id="GO:1904680">
    <property type="term" value="F:peptide transmembrane transporter activity"/>
    <property type="evidence" value="ECO:0007669"/>
    <property type="project" value="TreeGrafter"/>
</dbReference>
<dbReference type="Pfam" id="PF00496">
    <property type="entry name" value="SBP_bac_5"/>
    <property type="match status" value="1"/>
</dbReference>
<dbReference type="InterPro" id="IPR000914">
    <property type="entry name" value="SBP_5_dom"/>
</dbReference>
<dbReference type="NCBIfam" id="TIGR02294">
    <property type="entry name" value="nickel_nikA"/>
    <property type="match status" value="1"/>
</dbReference>
<dbReference type="GO" id="GO:0015675">
    <property type="term" value="P:nickel cation transport"/>
    <property type="evidence" value="ECO:0007669"/>
    <property type="project" value="InterPro"/>
</dbReference>
<dbReference type="GO" id="GO:0020037">
    <property type="term" value="F:heme binding"/>
    <property type="evidence" value="ECO:0007669"/>
    <property type="project" value="InterPro"/>
</dbReference>
<dbReference type="PANTHER" id="PTHR30290:SF37">
    <property type="entry name" value="NICKEL-BINDING PERIPLASMIC PROTEIN"/>
    <property type="match status" value="1"/>
</dbReference>
<reference evidence="2 3" key="1">
    <citation type="submission" date="2018-06" db="EMBL/GenBank/DDBJ databases">
        <authorList>
            <consortium name="Pathogen Informatics"/>
            <person name="Doyle S."/>
        </authorList>
    </citation>
    <scope>NUCLEOTIDE SEQUENCE [LARGE SCALE GENOMIC DNA]</scope>
    <source>
        <strain evidence="2 3">NCTC12221</strain>
    </source>
</reference>
<proteinExistence type="predicted"/>
<dbReference type="InterPro" id="IPR030678">
    <property type="entry name" value="Peptide/Ni-bd"/>
</dbReference>
<feature type="domain" description="Solute-binding protein family 5" evidence="1">
    <location>
        <begin position="65"/>
        <end position="443"/>
    </location>
</feature>
<dbReference type="InterPro" id="IPR039424">
    <property type="entry name" value="SBP_5"/>
</dbReference>
<name>A0A377JPP2_9HELI</name>
<dbReference type="SUPFAM" id="SSF53850">
    <property type="entry name" value="Periplasmic binding protein-like II"/>
    <property type="match status" value="1"/>
</dbReference>
<evidence type="ECO:0000313" key="3">
    <source>
        <dbReference type="Proteomes" id="UP000255335"/>
    </source>
</evidence>
<dbReference type="GO" id="GO:0015833">
    <property type="term" value="P:peptide transport"/>
    <property type="evidence" value="ECO:0007669"/>
    <property type="project" value="TreeGrafter"/>
</dbReference>
<dbReference type="EMBL" id="UGHZ01000001">
    <property type="protein sequence ID" value="STP09749.1"/>
    <property type="molecule type" value="Genomic_DNA"/>
</dbReference>
<dbReference type="GO" id="GO:0030288">
    <property type="term" value="C:outer membrane-bounded periplasmic space"/>
    <property type="evidence" value="ECO:0007669"/>
    <property type="project" value="TreeGrafter"/>
</dbReference>
<evidence type="ECO:0000313" key="2">
    <source>
        <dbReference type="EMBL" id="STP09749.1"/>
    </source>
</evidence>
<gene>
    <name evidence="2" type="primary">nikA</name>
    <name evidence="2" type="ORF">NCTC12221_01195</name>
</gene>
<dbReference type="Proteomes" id="UP000255335">
    <property type="component" value="Unassembled WGS sequence"/>
</dbReference>